<dbReference type="InterPro" id="IPR046357">
    <property type="entry name" value="PPIase_dom_sf"/>
</dbReference>
<comment type="function">
    <text evidence="8">Peptidyl-prolyl cis/trans isomerase (PPIase) that acts as a key virulence factor by promoting host leukocyte transformation. Binds to and isomerizes specific phosphorylated Ser/Thr-Pro (pSer/Thr-Pro) motifs in a subset of proteins, resulting in conformational changes in the proteins. Promotes host leukocyte transformation by binding to phosphorylated host FBXW7, disrupting dimerization and promoting FBXW7 autoubiquitination and subsequent degradation. Degradation of host FBXW7, leads to stabilization of JUN, which promotes cell transformation.</text>
</comment>
<evidence type="ECO:0000256" key="6">
    <source>
        <dbReference type="ARBA" id="ARBA00023200"/>
    </source>
</evidence>
<dbReference type="GO" id="GO:0060255">
    <property type="term" value="P:regulation of macromolecule metabolic process"/>
    <property type="evidence" value="ECO:0007669"/>
    <property type="project" value="UniProtKB-ARBA"/>
</dbReference>
<dbReference type="CDD" id="cd00201">
    <property type="entry name" value="WW"/>
    <property type="match status" value="1"/>
</dbReference>
<dbReference type="GO" id="GO:0005634">
    <property type="term" value="C:nucleus"/>
    <property type="evidence" value="ECO:0007669"/>
    <property type="project" value="TreeGrafter"/>
</dbReference>
<dbReference type="Gene3D" id="2.20.70.10">
    <property type="match status" value="1"/>
</dbReference>
<evidence type="ECO:0000256" key="12">
    <source>
        <dbReference type="SAM" id="MobiDB-lite"/>
    </source>
</evidence>
<feature type="compositionally biased region" description="Basic and acidic residues" evidence="12">
    <location>
        <begin position="93"/>
        <end position="102"/>
    </location>
</feature>
<dbReference type="AlphaFoldDB" id="A0A9W7BAZ1"/>
<dbReference type="EC" id="5.2.1.8" evidence="11"/>
<organism evidence="15 16">
    <name type="scientific">Triparma strigata</name>
    <dbReference type="NCBI Taxonomy" id="1606541"/>
    <lineage>
        <taxon>Eukaryota</taxon>
        <taxon>Sar</taxon>
        <taxon>Stramenopiles</taxon>
        <taxon>Ochrophyta</taxon>
        <taxon>Bolidophyceae</taxon>
        <taxon>Parmales</taxon>
        <taxon>Triparmaceae</taxon>
        <taxon>Triparma</taxon>
    </lineage>
</organism>
<evidence type="ECO:0000259" key="13">
    <source>
        <dbReference type="PROSITE" id="PS50020"/>
    </source>
</evidence>
<evidence type="ECO:0000256" key="4">
    <source>
        <dbReference type="ARBA" id="ARBA00022562"/>
    </source>
</evidence>
<evidence type="ECO:0000256" key="7">
    <source>
        <dbReference type="ARBA" id="ARBA00023235"/>
    </source>
</evidence>
<evidence type="ECO:0000256" key="2">
    <source>
        <dbReference type="ARBA" id="ARBA00004147"/>
    </source>
</evidence>
<dbReference type="InterPro" id="IPR001202">
    <property type="entry name" value="WW_dom"/>
</dbReference>
<dbReference type="PROSITE" id="PS50020">
    <property type="entry name" value="WW_DOMAIN_2"/>
    <property type="match status" value="1"/>
</dbReference>
<comment type="caution">
    <text evidence="15">The sequence shown here is derived from an EMBL/GenBank/DDBJ whole genome shotgun (WGS) entry which is preliminary data.</text>
</comment>
<feature type="region of interest" description="Disordered" evidence="12">
    <location>
        <begin position="58"/>
        <end position="111"/>
    </location>
</feature>
<dbReference type="GO" id="GO:0080090">
    <property type="term" value="P:regulation of primary metabolic process"/>
    <property type="evidence" value="ECO:0007669"/>
    <property type="project" value="UniProtKB-ARBA"/>
</dbReference>
<dbReference type="GO" id="GO:0003755">
    <property type="term" value="F:peptidyl-prolyl cis-trans isomerase activity"/>
    <property type="evidence" value="ECO:0007669"/>
    <property type="project" value="UniProtKB-UniRule"/>
</dbReference>
<dbReference type="GO" id="GO:0030430">
    <property type="term" value="C:host cell cytoplasm"/>
    <property type="evidence" value="ECO:0007669"/>
    <property type="project" value="UniProtKB-SubCell"/>
</dbReference>
<dbReference type="Gene3D" id="3.10.50.40">
    <property type="match status" value="1"/>
</dbReference>
<dbReference type="GO" id="GO:0005829">
    <property type="term" value="C:cytosol"/>
    <property type="evidence" value="ECO:0007669"/>
    <property type="project" value="TreeGrafter"/>
</dbReference>
<evidence type="ECO:0000259" key="14">
    <source>
        <dbReference type="PROSITE" id="PS50198"/>
    </source>
</evidence>
<dbReference type="SUPFAM" id="SSF54534">
    <property type="entry name" value="FKBP-like"/>
    <property type="match status" value="1"/>
</dbReference>
<comment type="subunit">
    <text evidence="9">Interacts with host FBXW7; leading to FBXW7 autoubiquitination and subsequent degradation.</text>
</comment>
<dbReference type="InterPro" id="IPR051370">
    <property type="entry name" value="PPIase_Pin1"/>
</dbReference>
<protein>
    <recommendedName>
        <fullName evidence="11">Peptidyl-prolyl cis-trans isomerase</fullName>
        <ecNumber evidence="11">5.2.1.8</ecNumber>
    </recommendedName>
</protein>
<proteinExistence type="predicted"/>
<dbReference type="SUPFAM" id="SSF51045">
    <property type="entry name" value="WW domain"/>
    <property type="match status" value="1"/>
</dbReference>
<keyword evidence="16" id="KW-1185">Reference proteome</keyword>
<feature type="compositionally biased region" description="Basic and acidic residues" evidence="12">
    <location>
        <begin position="74"/>
        <end position="83"/>
    </location>
</feature>
<dbReference type="SMART" id="SM00456">
    <property type="entry name" value="WW"/>
    <property type="match status" value="1"/>
</dbReference>
<dbReference type="Pfam" id="PF00397">
    <property type="entry name" value="WW"/>
    <property type="match status" value="1"/>
</dbReference>
<dbReference type="PANTHER" id="PTHR10657:SF4">
    <property type="entry name" value="PEPTIDYL-PROLYL CIS-TRANS ISOMERASE-RELATED"/>
    <property type="match status" value="1"/>
</dbReference>
<dbReference type="PROSITE" id="PS50198">
    <property type="entry name" value="PPIC_PPIASE_2"/>
    <property type="match status" value="1"/>
</dbReference>
<evidence type="ECO:0000313" key="15">
    <source>
        <dbReference type="EMBL" id="GMH83483.1"/>
    </source>
</evidence>
<name>A0A9W7BAZ1_9STRA</name>
<dbReference type="FunFam" id="3.10.50.40:FF:000010">
    <property type="entry name" value="Peptidyl-prolyl cis-trans isomerase Pin1"/>
    <property type="match status" value="1"/>
</dbReference>
<evidence type="ECO:0000256" key="1">
    <source>
        <dbReference type="ARBA" id="ARBA00000971"/>
    </source>
</evidence>
<keyword evidence="4" id="KW-1048">Host nucleus</keyword>
<dbReference type="GO" id="GO:0042025">
    <property type="term" value="C:host cell nucleus"/>
    <property type="evidence" value="ECO:0007669"/>
    <property type="project" value="UniProtKB-SubCell"/>
</dbReference>
<dbReference type="InterPro" id="IPR036020">
    <property type="entry name" value="WW_dom_sf"/>
</dbReference>
<dbReference type="InterPro" id="IPR000297">
    <property type="entry name" value="PPIase_PpiC"/>
</dbReference>
<dbReference type="Pfam" id="PF00639">
    <property type="entry name" value="Rotamase"/>
    <property type="match status" value="1"/>
</dbReference>
<evidence type="ECO:0000256" key="9">
    <source>
        <dbReference type="ARBA" id="ARBA00066165"/>
    </source>
</evidence>
<dbReference type="Proteomes" id="UP001165085">
    <property type="component" value="Unassembled WGS sequence"/>
</dbReference>
<evidence type="ECO:0000256" key="8">
    <source>
        <dbReference type="ARBA" id="ARBA00054022"/>
    </source>
</evidence>
<keyword evidence="7 10" id="KW-0413">Isomerase</keyword>
<evidence type="ECO:0000256" key="3">
    <source>
        <dbReference type="ARBA" id="ARBA00004192"/>
    </source>
</evidence>
<evidence type="ECO:0000256" key="11">
    <source>
        <dbReference type="RuleBase" id="RU363014"/>
    </source>
</evidence>
<evidence type="ECO:0000256" key="5">
    <source>
        <dbReference type="ARBA" id="ARBA00023110"/>
    </source>
</evidence>
<comment type="subcellular location">
    <subcellularLocation>
        <location evidence="3">Host cytoplasm</location>
    </subcellularLocation>
    <subcellularLocation>
        <location evidence="2">Host nucleus</location>
    </subcellularLocation>
</comment>
<feature type="domain" description="PpiC" evidence="14">
    <location>
        <begin position="107"/>
        <end position="223"/>
    </location>
</feature>
<evidence type="ECO:0000313" key="16">
    <source>
        <dbReference type="Proteomes" id="UP001165085"/>
    </source>
</evidence>
<evidence type="ECO:0000256" key="10">
    <source>
        <dbReference type="PROSITE-ProRule" id="PRU00278"/>
    </source>
</evidence>
<dbReference type="OrthoDB" id="2530521at2759"/>
<gene>
    <name evidence="15" type="ORF">TrST_g453</name>
</gene>
<sequence length="223" mass="24434">MSTATAAGPPEPLPADWVLKRTKDNTHFYYYNMTTGESTWTKPAPVIDVTAVAELAGQILSSKKEKPSSSSSKRPHESSSKDRHSSKRSKTSSSKEPKEKDTGPTPSGKVRVLHILKKHTGSSRPSSWKEKVIKRSLPEARSELSELRSMILSSAPTSLISTFKSLASEESDCSSAKKGGDLGFFEFKKMKRNFSEVAFKLSVNGISELVETSSGVHLICRLE</sequence>
<dbReference type="PROSITE" id="PS01159">
    <property type="entry name" value="WW_DOMAIN_1"/>
    <property type="match status" value="1"/>
</dbReference>
<dbReference type="EMBL" id="BRXY01000281">
    <property type="protein sequence ID" value="GMH83483.1"/>
    <property type="molecule type" value="Genomic_DNA"/>
</dbReference>
<reference evidence="16" key="1">
    <citation type="journal article" date="2023" name="Commun. Biol.">
        <title>Genome analysis of Parmales, the sister group of diatoms, reveals the evolutionary specialization of diatoms from phago-mixotrophs to photoautotrophs.</title>
        <authorList>
            <person name="Ban H."/>
            <person name="Sato S."/>
            <person name="Yoshikawa S."/>
            <person name="Yamada K."/>
            <person name="Nakamura Y."/>
            <person name="Ichinomiya M."/>
            <person name="Sato N."/>
            <person name="Blanc-Mathieu R."/>
            <person name="Endo H."/>
            <person name="Kuwata A."/>
            <person name="Ogata H."/>
        </authorList>
    </citation>
    <scope>NUCLEOTIDE SEQUENCE [LARGE SCALE GENOMIC DNA]</scope>
    <source>
        <strain evidence="16">NIES 3701</strain>
    </source>
</reference>
<accession>A0A9W7BAZ1</accession>
<feature type="domain" description="WW" evidence="13">
    <location>
        <begin position="11"/>
        <end position="45"/>
    </location>
</feature>
<dbReference type="PANTHER" id="PTHR10657">
    <property type="entry name" value="PEPTIDYL-PROLYL CIS-TRANS ISOMERASE"/>
    <property type="match status" value="1"/>
</dbReference>
<keyword evidence="5 10" id="KW-0697">Rotamase</keyword>
<comment type="catalytic activity">
    <reaction evidence="1 11">
        <text>[protein]-peptidylproline (omega=180) = [protein]-peptidylproline (omega=0)</text>
        <dbReference type="Rhea" id="RHEA:16237"/>
        <dbReference type="Rhea" id="RHEA-COMP:10747"/>
        <dbReference type="Rhea" id="RHEA-COMP:10748"/>
        <dbReference type="ChEBI" id="CHEBI:83833"/>
        <dbReference type="ChEBI" id="CHEBI:83834"/>
        <dbReference type="EC" id="5.2.1.8"/>
    </reaction>
</comment>
<keyword evidence="6" id="KW-1035">Host cytoplasm</keyword>